<accession>A0A1F8DRE2</accession>
<protein>
    <recommendedName>
        <fullName evidence="4">DUF5667 domain-containing protein</fullName>
    </recommendedName>
</protein>
<comment type="caution">
    <text evidence="2">The sequence shown here is derived from an EMBL/GenBank/DDBJ whole genome shotgun (WGS) entry which is preliminary data.</text>
</comment>
<evidence type="ECO:0000256" key="1">
    <source>
        <dbReference type="SAM" id="Coils"/>
    </source>
</evidence>
<dbReference type="STRING" id="1802557.A3A20_00115"/>
<dbReference type="Proteomes" id="UP000178946">
    <property type="component" value="Unassembled WGS sequence"/>
</dbReference>
<evidence type="ECO:0000313" key="2">
    <source>
        <dbReference type="EMBL" id="OGM90976.1"/>
    </source>
</evidence>
<sequence>MFKSKKFWKIAIFSTGAVLLFVALPLLVIPEAESTPAEFKEARHRGAEISKDIVAHYGQSAEKLKKISELDGSGRHLEGLRIVLDEMEANSEIRSKAQELAVELERMTRAASLLKSQTIRAKALEAVAVEINLVTQLITYNEYFNRLLETLRSKFAGEPRETSVDVLIFRMNDAADDINKLNERFGVLMDEFDGLF</sequence>
<proteinExistence type="predicted"/>
<keyword evidence="1" id="KW-0175">Coiled coil</keyword>
<evidence type="ECO:0008006" key="4">
    <source>
        <dbReference type="Google" id="ProtNLM"/>
    </source>
</evidence>
<name>A0A1F8DRE2_9BACT</name>
<reference evidence="2 3" key="1">
    <citation type="journal article" date="2016" name="Nat. Commun.">
        <title>Thousands of microbial genomes shed light on interconnected biogeochemical processes in an aquifer system.</title>
        <authorList>
            <person name="Anantharaman K."/>
            <person name="Brown C.T."/>
            <person name="Hug L.A."/>
            <person name="Sharon I."/>
            <person name="Castelle C.J."/>
            <person name="Probst A.J."/>
            <person name="Thomas B.C."/>
            <person name="Singh A."/>
            <person name="Wilkins M.J."/>
            <person name="Karaoz U."/>
            <person name="Brodie E.L."/>
            <person name="Williams K.H."/>
            <person name="Hubbard S.S."/>
            <person name="Banfield J.F."/>
        </authorList>
    </citation>
    <scope>NUCLEOTIDE SEQUENCE [LARGE SCALE GENOMIC DNA]</scope>
</reference>
<dbReference type="AlphaFoldDB" id="A0A1F8DRE2"/>
<gene>
    <name evidence="2" type="ORF">A3A20_00115</name>
</gene>
<evidence type="ECO:0000313" key="3">
    <source>
        <dbReference type="Proteomes" id="UP000178946"/>
    </source>
</evidence>
<organism evidence="2 3">
    <name type="scientific">Candidatus Wolfebacteria bacterium RIFCSPLOWO2_01_FULL_45_19</name>
    <dbReference type="NCBI Taxonomy" id="1802557"/>
    <lineage>
        <taxon>Bacteria</taxon>
        <taxon>Candidatus Wolfeibacteriota</taxon>
    </lineage>
</organism>
<dbReference type="EMBL" id="MGIR01000005">
    <property type="protein sequence ID" value="OGM90976.1"/>
    <property type="molecule type" value="Genomic_DNA"/>
</dbReference>
<feature type="coiled-coil region" evidence="1">
    <location>
        <begin position="90"/>
        <end position="117"/>
    </location>
</feature>